<dbReference type="Gene3D" id="3.40.190.10">
    <property type="entry name" value="Periplasmic binding protein-like II"/>
    <property type="match status" value="1"/>
</dbReference>
<evidence type="ECO:0000313" key="4">
    <source>
        <dbReference type="Proteomes" id="UP000287533"/>
    </source>
</evidence>
<evidence type="ECO:0000313" key="3">
    <source>
        <dbReference type="EMBL" id="RSX53564.1"/>
    </source>
</evidence>
<dbReference type="GO" id="GO:0042597">
    <property type="term" value="C:periplasmic space"/>
    <property type="evidence" value="ECO:0007669"/>
    <property type="project" value="UniProtKB-ARBA"/>
</dbReference>
<dbReference type="InterPro" id="IPR030678">
    <property type="entry name" value="Peptide/Ni-bd"/>
</dbReference>
<comment type="caution">
    <text evidence="3">The sequence shown here is derived from an EMBL/GenBank/DDBJ whole genome shotgun (WGS) entry which is preliminary data.</text>
</comment>
<proteinExistence type="predicted"/>
<feature type="signal peptide" evidence="1">
    <location>
        <begin position="1"/>
        <end position="31"/>
    </location>
</feature>
<sequence length="542" mass="58796">MRKRHFTVAAVICAAAMLLSGCGGGSGSSNASSDNVIRAYGVEPQNPLSPGDSGESGGIQVADQIYSTLITYNSDGTINNEMAKSIEPNEDASQFTITLESGWKFTDGTPVKAENFTKAWSYAANGANGMKNAWCFSAIKGYDDLQADGVASDAQLSGLKVVDDTTFTVDLNKPNSMFPKELGYIAFAPVPDSAFSDMKAFGEKPVTNGPYKLEKWDHSKSITLVKNPDYKGPRQPKNDGITFQLYTKPDAAYSDVQAGNLDVLSTIPASAMKTFQSNPAVKATSTPGSSFQGFTIPVALKHFGMDEEGRLRREAISMAVNRKQITEKLFFNTRTPATDFLAPTVDGHSEDLKGADVLTHDADKAKELWAEADKISPWDGTFELAYNADADHKQWVDAVCNQLKNTLGIEAKGKPFPTSAEYYDSLDSKTPTFAFYTSWSADWPSPDNFLVTLYASSSADGNGSNTGNYKNPDYDALLDKAASSSSMEDANKYYQQAEEILLQDLPTIPLWYGNANAVTTKNVNGLAFNFNALPTYWKISKS</sequence>
<dbReference type="OrthoDB" id="9046151at2"/>
<accession>A0A430FKZ1</accession>
<gene>
    <name evidence="3" type="ORF">D2E25_0887</name>
</gene>
<name>A0A430FKZ1_9BIFI</name>
<dbReference type="GO" id="GO:1904680">
    <property type="term" value="F:peptide transmembrane transporter activity"/>
    <property type="evidence" value="ECO:0007669"/>
    <property type="project" value="TreeGrafter"/>
</dbReference>
<dbReference type="PIRSF" id="PIRSF002741">
    <property type="entry name" value="MppA"/>
    <property type="match status" value="1"/>
</dbReference>
<evidence type="ECO:0000256" key="1">
    <source>
        <dbReference type="SAM" id="SignalP"/>
    </source>
</evidence>
<dbReference type="Proteomes" id="UP000287533">
    <property type="component" value="Unassembled WGS sequence"/>
</dbReference>
<feature type="domain" description="Solute-binding protein family 5" evidence="2">
    <location>
        <begin position="78"/>
        <end position="458"/>
    </location>
</feature>
<dbReference type="CDD" id="cd00995">
    <property type="entry name" value="PBP2_NikA_DppA_OppA_like"/>
    <property type="match status" value="1"/>
</dbReference>
<dbReference type="SUPFAM" id="SSF53850">
    <property type="entry name" value="Periplasmic binding protein-like II"/>
    <property type="match status" value="1"/>
</dbReference>
<dbReference type="EMBL" id="QXGL01000002">
    <property type="protein sequence ID" value="RSX53564.1"/>
    <property type="molecule type" value="Genomic_DNA"/>
</dbReference>
<organism evidence="3 4">
    <name type="scientific">Bifidobacterium goeldii</name>
    <dbReference type="NCBI Taxonomy" id="2306975"/>
    <lineage>
        <taxon>Bacteria</taxon>
        <taxon>Bacillati</taxon>
        <taxon>Actinomycetota</taxon>
        <taxon>Actinomycetes</taxon>
        <taxon>Bifidobacteriales</taxon>
        <taxon>Bifidobacteriaceae</taxon>
        <taxon>Bifidobacterium</taxon>
    </lineage>
</organism>
<evidence type="ECO:0000259" key="2">
    <source>
        <dbReference type="Pfam" id="PF00496"/>
    </source>
</evidence>
<dbReference type="PROSITE" id="PS51257">
    <property type="entry name" value="PROKAR_LIPOPROTEIN"/>
    <property type="match status" value="1"/>
</dbReference>
<dbReference type="InterPro" id="IPR000914">
    <property type="entry name" value="SBP_5_dom"/>
</dbReference>
<keyword evidence="1" id="KW-0732">Signal</keyword>
<reference evidence="3 4" key="1">
    <citation type="submission" date="2018-09" db="EMBL/GenBank/DDBJ databases">
        <title>Characterization of the phylogenetic diversity of five novel species belonging to the genus Bifidobacterium.</title>
        <authorList>
            <person name="Lugli G.A."/>
            <person name="Duranti S."/>
            <person name="Milani C."/>
        </authorList>
    </citation>
    <scope>NUCLEOTIDE SEQUENCE [LARGE SCALE GENOMIC DNA]</scope>
    <source>
        <strain evidence="3 4">2034B</strain>
    </source>
</reference>
<keyword evidence="4" id="KW-1185">Reference proteome</keyword>
<dbReference type="GO" id="GO:0015833">
    <property type="term" value="P:peptide transport"/>
    <property type="evidence" value="ECO:0007669"/>
    <property type="project" value="TreeGrafter"/>
</dbReference>
<dbReference type="InterPro" id="IPR039424">
    <property type="entry name" value="SBP_5"/>
</dbReference>
<dbReference type="GO" id="GO:0043190">
    <property type="term" value="C:ATP-binding cassette (ABC) transporter complex"/>
    <property type="evidence" value="ECO:0007669"/>
    <property type="project" value="InterPro"/>
</dbReference>
<dbReference type="Pfam" id="PF00496">
    <property type="entry name" value="SBP_bac_5"/>
    <property type="match status" value="1"/>
</dbReference>
<dbReference type="AlphaFoldDB" id="A0A430FKZ1"/>
<dbReference type="Gene3D" id="3.90.76.10">
    <property type="entry name" value="Dipeptide-binding Protein, Domain 1"/>
    <property type="match status" value="1"/>
</dbReference>
<dbReference type="Gene3D" id="3.10.105.10">
    <property type="entry name" value="Dipeptide-binding Protein, Domain 3"/>
    <property type="match status" value="1"/>
</dbReference>
<dbReference type="RefSeq" id="WP_125980221.1">
    <property type="nucleotide sequence ID" value="NZ_QXGL01000002.1"/>
</dbReference>
<dbReference type="PANTHER" id="PTHR30290:SF83">
    <property type="entry name" value="ABC TRANSPORTER SUBSTRATE-BINDING PROTEIN"/>
    <property type="match status" value="1"/>
</dbReference>
<feature type="chain" id="PRO_5019580708" evidence="1">
    <location>
        <begin position="32"/>
        <end position="542"/>
    </location>
</feature>
<dbReference type="PANTHER" id="PTHR30290">
    <property type="entry name" value="PERIPLASMIC BINDING COMPONENT OF ABC TRANSPORTER"/>
    <property type="match status" value="1"/>
</dbReference>
<protein>
    <submittedName>
        <fullName evidence="3">ABC transporter substrate-binding protein</fullName>
    </submittedName>
</protein>